<reference evidence="13 14" key="1">
    <citation type="submission" date="2019-07" db="EMBL/GenBank/DDBJ databases">
        <authorList>
            <person name="Kim J."/>
        </authorList>
    </citation>
    <scope>NUCLEOTIDE SEQUENCE [LARGE SCALE GENOMIC DNA]</scope>
    <source>
        <strain evidence="13 14">N4</strain>
    </source>
</reference>
<evidence type="ECO:0000256" key="2">
    <source>
        <dbReference type="ARBA" id="ARBA00005582"/>
    </source>
</evidence>
<dbReference type="PANTHER" id="PTHR47707">
    <property type="entry name" value="8-OXO-DGTP DIPHOSPHATASE"/>
    <property type="match status" value="1"/>
</dbReference>
<dbReference type="PANTHER" id="PTHR47707:SF1">
    <property type="entry name" value="NUDIX HYDROLASE FAMILY PROTEIN"/>
    <property type="match status" value="1"/>
</dbReference>
<comment type="similarity">
    <text evidence="2">Belongs to the Nudix hydrolase family.</text>
</comment>
<comment type="cofactor">
    <cofactor evidence="1">
        <name>Mg(2+)</name>
        <dbReference type="ChEBI" id="CHEBI:18420"/>
    </cofactor>
</comment>
<dbReference type="GO" id="GO:0008413">
    <property type="term" value="F:8-oxo-7,8-dihydroguanosine triphosphate pyrophosphatase activity"/>
    <property type="evidence" value="ECO:0007669"/>
    <property type="project" value="TreeGrafter"/>
</dbReference>
<dbReference type="GO" id="GO:0006260">
    <property type="term" value="P:DNA replication"/>
    <property type="evidence" value="ECO:0007669"/>
    <property type="project" value="UniProtKB-KW"/>
</dbReference>
<evidence type="ECO:0000256" key="3">
    <source>
        <dbReference type="ARBA" id="ARBA00022457"/>
    </source>
</evidence>
<keyword evidence="6" id="KW-0227">DNA damage</keyword>
<dbReference type="InterPro" id="IPR047127">
    <property type="entry name" value="MutT-like"/>
</dbReference>
<evidence type="ECO:0000256" key="4">
    <source>
        <dbReference type="ARBA" id="ARBA00022705"/>
    </source>
</evidence>
<evidence type="ECO:0000256" key="10">
    <source>
        <dbReference type="ARBA" id="ARBA00035861"/>
    </source>
</evidence>
<dbReference type="InterPro" id="IPR020476">
    <property type="entry name" value="Nudix_hydrolase"/>
</dbReference>
<dbReference type="OrthoDB" id="9810648at2"/>
<proteinExistence type="inferred from homology"/>
<keyword evidence="9" id="KW-0234">DNA repair</keyword>
<dbReference type="PROSITE" id="PS51462">
    <property type="entry name" value="NUDIX"/>
    <property type="match status" value="1"/>
</dbReference>
<dbReference type="CDD" id="cd03425">
    <property type="entry name" value="NUDIX_MutT_NudA_like"/>
    <property type="match status" value="1"/>
</dbReference>
<dbReference type="AlphaFoldDB" id="A0A559IGU1"/>
<dbReference type="GO" id="GO:0044716">
    <property type="term" value="F:8-oxo-GDP phosphatase activity"/>
    <property type="evidence" value="ECO:0007669"/>
    <property type="project" value="TreeGrafter"/>
</dbReference>
<comment type="catalytic activity">
    <reaction evidence="10">
        <text>8-oxo-dGTP + H2O = 8-oxo-dGMP + diphosphate + H(+)</text>
        <dbReference type="Rhea" id="RHEA:31575"/>
        <dbReference type="ChEBI" id="CHEBI:15377"/>
        <dbReference type="ChEBI" id="CHEBI:15378"/>
        <dbReference type="ChEBI" id="CHEBI:33019"/>
        <dbReference type="ChEBI" id="CHEBI:63224"/>
        <dbReference type="ChEBI" id="CHEBI:77896"/>
        <dbReference type="EC" id="3.6.1.55"/>
    </reaction>
</comment>
<name>A0A559IGU1_9BACL</name>
<feature type="domain" description="Nudix hydrolase" evidence="12">
    <location>
        <begin position="2"/>
        <end position="127"/>
    </location>
</feature>
<dbReference type="InterPro" id="IPR000086">
    <property type="entry name" value="NUDIX_hydrolase_dom"/>
</dbReference>
<evidence type="ECO:0000256" key="9">
    <source>
        <dbReference type="ARBA" id="ARBA00023204"/>
    </source>
</evidence>
<dbReference type="Proteomes" id="UP000318102">
    <property type="component" value="Unassembled WGS sequence"/>
</dbReference>
<keyword evidence="3" id="KW-0515">Mutator protein</keyword>
<dbReference type="EC" id="3.6.1.55" evidence="11"/>
<evidence type="ECO:0000256" key="1">
    <source>
        <dbReference type="ARBA" id="ARBA00001946"/>
    </source>
</evidence>
<dbReference type="SUPFAM" id="SSF55811">
    <property type="entry name" value="Nudix"/>
    <property type="match status" value="1"/>
</dbReference>
<sequence>MKQVDVVGAVIINDRDEILCALRSMKMSLPGYWEFPGGKIEPGEDHQAALVREIKEELLCEIEVGEFITDIVHEYPTIKVRLITYEAKIISGSPVATEHEKLEWTARKDIRNLHWAPADIPTIDILCCESNGWERSILL</sequence>
<dbReference type="GO" id="GO:0046872">
    <property type="term" value="F:metal ion binding"/>
    <property type="evidence" value="ECO:0007669"/>
    <property type="project" value="UniProtKB-KW"/>
</dbReference>
<dbReference type="GO" id="GO:0006281">
    <property type="term" value="P:DNA repair"/>
    <property type="evidence" value="ECO:0007669"/>
    <property type="project" value="UniProtKB-KW"/>
</dbReference>
<dbReference type="Gene3D" id="3.90.79.10">
    <property type="entry name" value="Nucleoside Triphosphate Pyrophosphohydrolase"/>
    <property type="match status" value="1"/>
</dbReference>
<gene>
    <name evidence="13" type="ORF">FPZ44_23405</name>
</gene>
<keyword evidence="4" id="KW-0235">DNA replication</keyword>
<dbReference type="GO" id="GO:0035539">
    <property type="term" value="F:8-oxo-7,8-dihydrodeoxyguanosine triphosphate pyrophosphatase activity"/>
    <property type="evidence" value="ECO:0007669"/>
    <property type="project" value="UniProtKB-EC"/>
</dbReference>
<keyword evidence="8" id="KW-0460">Magnesium</keyword>
<dbReference type="InterPro" id="IPR015797">
    <property type="entry name" value="NUDIX_hydrolase-like_dom_sf"/>
</dbReference>
<evidence type="ECO:0000313" key="13">
    <source>
        <dbReference type="EMBL" id="TVX86861.1"/>
    </source>
</evidence>
<evidence type="ECO:0000313" key="14">
    <source>
        <dbReference type="Proteomes" id="UP000318102"/>
    </source>
</evidence>
<dbReference type="GO" id="GO:0044715">
    <property type="term" value="F:8-oxo-dGDP phosphatase activity"/>
    <property type="evidence" value="ECO:0007669"/>
    <property type="project" value="TreeGrafter"/>
</dbReference>
<dbReference type="RefSeq" id="WP_144994507.1">
    <property type="nucleotide sequence ID" value="NZ_VNJK01000005.1"/>
</dbReference>
<accession>A0A559IGU1</accession>
<comment type="caution">
    <text evidence="13">The sequence shown here is derived from an EMBL/GenBank/DDBJ whole genome shotgun (WGS) entry which is preliminary data.</text>
</comment>
<evidence type="ECO:0000259" key="12">
    <source>
        <dbReference type="PROSITE" id="PS51462"/>
    </source>
</evidence>
<evidence type="ECO:0000256" key="6">
    <source>
        <dbReference type="ARBA" id="ARBA00022763"/>
    </source>
</evidence>
<organism evidence="13 14">
    <name type="scientific">Paenibacillus agilis</name>
    <dbReference type="NCBI Taxonomy" id="3020863"/>
    <lineage>
        <taxon>Bacteria</taxon>
        <taxon>Bacillati</taxon>
        <taxon>Bacillota</taxon>
        <taxon>Bacilli</taxon>
        <taxon>Bacillales</taxon>
        <taxon>Paenibacillaceae</taxon>
        <taxon>Paenibacillus</taxon>
    </lineage>
</organism>
<dbReference type="PRINTS" id="PR00502">
    <property type="entry name" value="NUDIXFAMILY"/>
</dbReference>
<keyword evidence="7" id="KW-0378">Hydrolase</keyword>
<keyword evidence="14" id="KW-1185">Reference proteome</keyword>
<protein>
    <recommendedName>
        <fullName evidence="11">8-oxo-dGTP diphosphatase</fullName>
        <ecNumber evidence="11">3.6.1.55</ecNumber>
    </recommendedName>
</protein>
<evidence type="ECO:0000256" key="7">
    <source>
        <dbReference type="ARBA" id="ARBA00022801"/>
    </source>
</evidence>
<evidence type="ECO:0000256" key="8">
    <source>
        <dbReference type="ARBA" id="ARBA00022842"/>
    </source>
</evidence>
<evidence type="ECO:0000256" key="11">
    <source>
        <dbReference type="ARBA" id="ARBA00038905"/>
    </source>
</evidence>
<dbReference type="EMBL" id="VNJK01000005">
    <property type="protein sequence ID" value="TVX86861.1"/>
    <property type="molecule type" value="Genomic_DNA"/>
</dbReference>
<evidence type="ECO:0000256" key="5">
    <source>
        <dbReference type="ARBA" id="ARBA00022723"/>
    </source>
</evidence>
<dbReference type="Pfam" id="PF00293">
    <property type="entry name" value="NUDIX"/>
    <property type="match status" value="1"/>
</dbReference>
<keyword evidence="5" id="KW-0479">Metal-binding</keyword>